<evidence type="ECO:0000256" key="5">
    <source>
        <dbReference type="SAM" id="MobiDB-lite"/>
    </source>
</evidence>
<evidence type="ECO:0000313" key="8">
    <source>
        <dbReference type="Proteomes" id="UP000193067"/>
    </source>
</evidence>
<comment type="subcellular location">
    <subcellularLocation>
        <location evidence="1">Membrane</location>
        <topology evidence="1">Single-pass membrane protein</topology>
    </subcellularLocation>
</comment>
<dbReference type="PANTHER" id="PTHR15549:SF26">
    <property type="entry name" value="AXIAL BUDDING PATTERN PROTEIN 2-RELATED"/>
    <property type="match status" value="1"/>
</dbReference>
<dbReference type="PANTHER" id="PTHR15549">
    <property type="entry name" value="PAIRED IMMUNOGLOBULIN-LIKE TYPE 2 RECEPTOR"/>
    <property type="match status" value="1"/>
</dbReference>
<dbReference type="InterPro" id="IPR051694">
    <property type="entry name" value="Immunoregulatory_rcpt-like"/>
</dbReference>
<feature type="compositionally biased region" description="Polar residues" evidence="5">
    <location>
        <begin position="279"/>
        <end position="291"/>
    </location>
</feature>
<keyword evidence="4 6" id="KW-0472">Membrane</keyword>
<feature type="transmembrane region" description="Helical" evidence="6">
    <location>
        <begin position="180"/>
        <end position="205"/>
    </location>
</feature>
<reference evidence="7 8" key="1">
    <citation type="journal article" date="2015" name="Biotechnol. Biofuels">
        <title>Enhanced degradation of softwood versus hardwood by the white-rot fungus Pycnoporus coccineus.</title>
        <authorList>
            <person name="Couturier M."/>
            <person name="Navarro D."/>
            <person name="Chevret D."/>
            <person name="Henrissat B."/>
            <person name="Piumi F."/>
            <person name="Ruiz-Duenas F.J."/>
            <person name="Martinez A.T."/>
            <person name="Grigoriev I.V."/>
            <person name="Riley R."/>
            <person name="Lipzen A."/>
            <person name="Berrin J.G."/>
            <person name="Master E.R."/>
            <person name="Rosso M.N."/>
        </authorList>
    </citation>
    <scope>NUCLEOTIDE SEQUENCE [LARGE SCALE GENOMIC DNA]</scope>
    <source>
        <strain evidence="7 8">BRFM310</strain>
    </source>
</reference>
<feature type="compositionally biased region" description="Low complexity" evidence="5">
    <location>
        <begin position="358"/>
        <end position="383"/>
    </location>
</feature>
<evidence type="ECO:0000256" key="3">
    <source>
        <dbReference type="ARBA" id="ARBA00022989"/>
    </source>
</evidence>
<sequence length="383" mass="39288">MLTASQVSDSTGFGTGGTSAAVTVLSGDDGCFDTTTSVSPAFLFHTDPDRFLVTCSPSRIWWDNSTVQGQTSFQGVIPGGQSFEIPEGTITAETGEGVGFNWTPSVRVGTVMLLVGGDGRGRGSAGSNQYTLQSGNSVSCLNDSSPSSTPGSPAGGSYPTSTDGSGVNTGSGSSSSHSDVGAIVGGVIGGIVGAIALALVLLFVLRRRRFQKGTKERPVDLLQDQDNEAGDGRPPEYYQPEPFVLPDPTVASTREGSIRAGTASYQGLATRPSAEQRHSYLSTDTSETGTQALGLRPPASSAPSSSTRKSPAPPTFRPVNIIQHDDAGPSEPPPPPPEEEPETIELPPAYTNIRREPPAAAANEAGAAAPTGATTQIPQAAQA</sequence>
<organism evidence="7 8">
    <name type="scientific">Trametes coccinea (strain BRFM310)</name>
    <name type="common">Pycnoporus coccineus</name>
    <dbReference type="NCBI Taxonomy" id="1353009"/>
    <lineage>
        <taxon>Eukaryota</taxon>
        <taxon>Fungi</taxon>
        <taxon>Dikarya</taxon>
        <taxon>Basidiomycota</taxon>
        <taxon>Agaricomycotina</taxon>
        <taxon>Agaricomycetes</taxon>
        <taxon>Polyporales</taxon>
        <taxon>Polyporaceae</taxon>
        <taxon>Trametes</taxon>
    </lineage>
</organism>
<feature type="compositionally biased region" description="Low complexity" evidence="5">
    <location>
        <begin position="144"/>
        <end position="177"/>
    </location>
</feature>
<dbReference type="GO" id="GO:0016020">
    <property type="term" value="C:membrane"/>
    <property type="evidence" value="ECO:0007669"/>
    <property type="project" value="UniProtKB-SubCell"/>
</dbReference>
<evidence type="ECO:0000256" key="6">
    <source>
        <dbReference type="SAM" id="Phobius"/>
    </source>
</evidence>
<keyword evidence="3 6" id="KW-1133">Transmembrane helix</keyword>
<feature type="region of interest" description="Disordered" evidence="5">
    <location>
        <begin position="135"/>
        <end position="177"/>
    </location>
</feature>
<evidence type="ECO:0000256" key="1">
    <source>
        <dbReference type="ARBA" id="ARBA00004167"/>
    </source>
</evidence>
<evidence type="ECO:0000256" key="4">
    <source>
        <dbReference type="ARBA" id="ARBA00023136"/>
    </source>
</evidence>
<keyword evidence="2 6" id="KW-0812">Transmembrane</keyword>
<evidence type="ECO:0000256" key="2">
    <source>
        <dbReference type="ARBA" id="ARBA00022692"/>
    </source>
</evidence>
<feature type="compositionally biased region" description="Low complexity" evidence="5">
    <location>
        <begin position="296"/>
        <end position="310"/>
    </location>
</feature>
<dbReference type="GO" id="GO:0071944">
    <property type="term" value="C:cell periphery"/>
    <property type="evidence" value="ECO:0007669"/>
    <property type="project" value="UniProtKB-ARBA"/>
</dbReference>
<dbReference type="EMBL" id="KZ084111">
    <property type="protein sequence ID" value="OSD01457.1"/>
    <property type="molecule type" value="Genomic_DNA"/>
</dbReference>
<dbReference type="AlphaFoldDB" id="A0A1Y2IJY2"/>
<feature type="region of interest" description="Disordered" evidence="5">
    <location>
        <begin position="216"/>
        <end position="383"/>
    </location>
</feature>
<name>A0A1Y2IJY2_TRAC3</name>
<dbReference type="OrthoDB" id="3267813at2759"/>
<dbReference type="Proteomes" id="UP000193067">
    <property type="component" value="Unassembled WGS sequence"/>
</dbReference>
<dbReference type="STRING" id="1353009.A0A1Y2IJY2"/>
<evidence type="ECO:0000313" key="7">
    <source>
        <dbReference type="EMBL" id="OSD01457.1"/>
    </source>
</evidence>
<protein>
    <submittedName>
        <fullName evidence="7">Uncharacterized protein</fullName>
    </submittedName>
</protein>
<proteinExistence type="predicted"/>
<keyword evidence="8" id="KW-1185">Reference proteome</keyword>
<accession>A0A1Y2IJY2</accession>
<gene>
    <name evidence="7" type="ORF">PYCCODRAFT_517221</name>
</gene>